<feature type="region of interest" description="Disordered" evidence="6">
    <location>
        <begin position="536"/>
        <end position="585"/>
    </location>
</feature>
<evidence type="ECO:0000256" key="5">
    <source>
        <dbReference type="ARBA" id="ARBA00023136"/>
    </source>
</evidence>
<keyword evidence="3 7" id="KW-0812">Transmembrane</keyword>
<proteinExistence type="inferred from homology"/>
<evidence type="ECO:0000256" key="2">
    <source>
        <dbReference type="ARBA" id="ARBA00010265"/>
    </source>
</evidence>
<evidence type="ECO:0000256" key="1">
    <source>
        <dbReference type="ARBA" id="ARBA00004167"/>
    </source>
</evidence>
<evidence type="ECO:0000256" key="6">
    <source>
        <dbReference type="SAM" id="MobiDB-lite"/>
    </source>
</evidence>
<dbReference type="GO" id="GO:0016020">
    <property type="term" value="C:membrane"/>
    <property type="evidence" value="ECO:0007669"/>
    <property type="project" value="UniProtKB-SubCell"/>
</dbReference>
<dbReference type="OrthoDB" id="5620516at2"/>
<organism evidence="8 9">
    <name type="scientific">Aquicella siphonis</name>
    <dbReference type="NCBI Taxonomy" id="254247"/>
    <lineage>
        <taxon>Bacteria</taxon>
        <taxon>Pseudomonadati</taxon>
        <taxon>Pseudomonadota</taxon>
        <taxon>Gammaproteobacteria</taxon>
        <taxon>Legionellales</taxon>
        <taxon>Coxiellaceae</taxon>
        <taxon>Aquicella</taxon>
    </lineage>
</organism>
<dbReference type="Proteomes" id="UP000324194">
    <property type="component" value="Chromosome 1"/>
</dbReference>
<dbReference type="KEGG" id="asip:AQUSIP_20070"/>
<gene>
    <name evidence="8" type="ORF">AQUSIP_20070</name>
</gene>
<sequence length="772" mass="81327">MAFDFSKLNFFKNLDARARVFMLFLAVIGLIFLVYLGTKYLTGGASTIGPSRVANAPAGMESVPGGVSPTASYQRAVAQANVQIAEAAKMTGASAIPTQINTGAGSFGQGSCIICSDKSANVKNLLDQWVREGKVSPDVADMLEDLASKNVSVDEYAAALDKLVKEGKLTPEQARALLEEYKKQHANALLGDSEKTMDDMIKSGELPLDVANQLLDAQKKGMSTTEYAALLQKLVREGKLSPAAAQRLLQQYSKQCLSEATNKHIVMIKQMQGSGTVTQDVGNKLIDLTKNNSPADVYGADMNNLVAQGKLTPAAAGTLLDAYRKGKAACGSAGTLNELLQQAENEAFQELSDLLAAGKISPETAAQLTSMIQNNVSMDEYKATVNQMVQDKRLTPQIGQLKIGDYEKVKQLRDAQQLLADLQANNATPEEYAEALKRLVAAGVITPEQAAQLLQEYQALASRTAAAQQAASGAFGALQQKVAGGAAVQPGAVEGEFEAAQTQAVQETAQERQARLDALTTAMTGQASQLIASWAPPSMMHREGTPESTTAKKEGEGAGSKESSATGGTGTASASSTGSSSDQFSGTPLIKGGTILFGVLDTAINSDYPDSPVLVTIVDGKYKGAKLLGKIVTTKGVSGQLDRVTLNFTLMNEDSWPKSKSITAYAIDPDTARTVLASSVDYHYMMRYGAMIATSFLQGYASSITNAGTSTTGIFGTSTTHPELSPSNKLLVGLGQVGQSLGTATQNYINRPPTVRVDSGVSLGILFMSDVT</sequence>
<evidence type="ECO:0000256" key="3">
    <source>
        <dbReference type="ARBA" id="ARBA00022692"/>
    </source>
</evidence>
<feature type="compositionally biased region" description="Low complexity" evidence="6">
    <location>
        <begin position="560"/>
        <end position="581"/>
    </location>
</feature>
<feature type="compositionally biased region" description="Basic and acidic residues" evidence="6">
    <location>
        <begin position="540"/>
        <end position="556"/>
    </location>
</feature>
<dbReference type="EMBL" id="LR699119">
    <property type="protein sequence ID" value="VVC76683.1"/>
    <property type="molecule type" value="Genomic_DNA"/>
</dbReference>
<name>A0A5E4PJU7_9COXI</name>
<protein>
    <submittedName>
        <fullName evidence="8">Uncharacterized protein</fullName>
    </submittedName>
</protein>
<keyword evidence="4 7" id="KW-1133">Transmembrane helix</keyword>
<dbReference type="RefSeq" id="WP_148339989.1">
    <property type="nucleotide sequence ID" value="NZ_LR699119.1"/>
</dbReference>
<evidence type="ECO:0000256" key="4">
    <source>
        <dbReference type="ARBA" id="ARBA00022989"/>
    </source>
</evidence>
<keyword evidence="9" id="KW-1185">Reference proteome</keyword>
<dbReference type="InterPro" id="IPR049855">
    <property type="entry name" value="DotG/IcmE-like_C"/>
</dbReference>
<feature type="transmembrane region" description="Helical" evidence="7">
    <location>
        <begin position="20"/>
        <end position="38"/>
    </location>
</feature>
<comment type="similarity">
    <text evidence="2">Belongs to the TrbI/VirB10 family.</text>
</comment>
<comment type="subcellular location">
    <subcellularLocation>
        <location evidence="1">Membrane</location>
        <topology evidence="1">Single-pass membrane protein</topology>
    </subcellularLocation>
</comment>
<dbReference type="InterPro" id="IPR005498">
    <property type="entry name" value="T4SS_VirB10/TraB/TrbI"/>
</dbReference>
<dbReference type="CDD" id="cd16431">
    <property type="entry name" value="IcmE"/>
    <property type="match status" value="1"/>
</dbReference>
<keyword evidence="5 7" id="KW-0472">Membrane</keyword>
<dbReference type="AlphaFoldDB" id="A0A5E4PJU7"/>
<evidence type="ECO:0000256" key="7">
    <source>
        <dbReference type="SAM" id="Phobius"/>
    </source>
</evidence>
<dbReference type="Pfam" id="PF03743">
    <property type="entry name" value="TrbI"/>
    <property type="match status" value="1"/>
</dbReference>
<reference evidence="8 9" key="1">
    <citation type="submission" date="2019-08" db="EMBL/GenBank/DDBJ databases">
        <authorList>
            <person name="Guy L."/>
        </authorList>
    </citation>
    <scope>NUCLEOTIDE SEQUENCE [LARGE SCALE GENOMIC DNA]</scope>
    <source>
        <strain evidence="8 9">SGT-108</strain>
    </source>
</reference>
<accession>A0A5E4PJU7</accession>
<dbReference type="Gene3D" id="2.40.128.260">
    <property type="entry name" value="Type IV secretion system, VirB10/TraB/TrbI"/>
    <property type="match status" value="1"/>
</dbReference>
<evidence type="ECO:0000313" key="8">
    <source>
        <dbReference type="EMBL" id="VVC76683.1"/>
    </source>
</evidence>
<dbReference type="InterPro" id="IPR042217">
    <property type="entry name" value="T4SS_VirB10/TrbI"/>
</dbReference>
<evidence type="ECO:0000313" key="9">
    <source>
        <dbReference type="Proteomes" id="UP000324194"/>
    </source>
</evidence>